<dbReference type="Gene3D" id="1.10.1370.40">
    <property type="match status" value="1"/>
</dbReference>
<dbReference type="CDD" id="cd06456">
    <property type="entry name" value="M3A_DCP"/>
    <property type="match status" value="1"/>
</dbReference>
<dbReference type="Pfam" id="PF01432">
    <property type="entry name" value="Peptidase_M3"/>
    <property type="match status" value="1"/>
</dbReference>
<dbReference type="GO" id="GO:0046872">
    <property type="term" value="F:metal ion binding"/>
    <property type="evidence" value="ECO:0007669"/>
    <property type="project" value="UniProtKB-UniRule"/>
</dbReference>
<dbReference type="InterPro" id="IPR024077">
    <property type="entry name" value="Neurolysin/TOP_dom2"/>
</dbReference>
<dbReference type="InterPro" id="IPR045090">
    <property type="entry name" value="Pept_M3A_M3B"/>
</dbReference>
<keyword evidence="2 7" id="KW-0645">Protease</keyword>
<comment type="cofactor">
    <cofactor evidence="7">
        <name>Zn(2+)</name>
        <dbReference type="ChEBI" id="CHEBI:29105"/>
    </cofactor>
    <text evidence="7">Binds 1 zinc ion.</text>
</comment>
<keyword evidence="4 7" id="KW-0378">Hydrolase</keyword>
<evidence type="ECO:0000256" key="5">
    <source>
        <dbReference type="ARBA" id="ARBA00022833"/>
    </source>
</evidence>
<feature type="domain" description="Peptidase M3A/M3B catalytic" evidence="8">
    <location>
        <begin position="265"/>
        <end position="719"/>
    </location>
</feature>
<name>A0A6J2XGP3_SITOR</name>
<evidence type="ECO:0000256" key="1">
    <source>
        <dbReference type="ARBA" id="ARBA00006040"/>
    </source>
</evidence>
<proteinExistence type="inferred from homology"/>
<gene>
    <name evidence="10" type="primary">LOC115878177</name>
</gene>
<dbReference type="FunCoup" id="A0A6J2XGP3">
    <property type="interactions" value="487"/>
</dbReference>
<evidence type="ECO:0000256" key="7">
    <source>
        <dbReference type="RuleBase" id="RU003435"/>
    </source>
</evidence>
<dbReference type="SUPFAM" id="SSF55486">
    <property type="entry name" value="Metalloproteases ('zincins'), catalytic domain"/>
    <property type="match status" value="1"/>
</dbReference>
<evidence type="ECO:0000256" key="6">
    <source>
        <dbReference type="ARBA" id="ARBA00023049"/>
    </source>
</evidence>
<dbReference type="InterPro" id="IPR001567">
    <property type="entry name" value="Pept_M3A_M3B_dom"/>
</dbReference>
<dbReference type="Gene3D" id="1.10.1370.10">
    <property type="entry name" value="Neurolysin, domain 3"/>
    <property type="match status" value="1"/>
</dbReference>
<dbReference type="InterPro" id="IPR034005">
    <property type="entry name" value="M3A_DCP"/>
</dbReference>
<evidence type="ECO:0000256" key="4">
    <source>
        <dbReference type="ARBA" id="ARBA00022801"/>
    </source>
</evidence>
<sequence>MKMALTRCGRLISTTRKFYTSSGLNQGYIVLVPEIGEDAPEKNPLYHTDGLPKFNQITIENCRAAIAKQTLDFEVGVQEIEKQITENPCVDVFKDIVVPLEHLGHVMETTWGLSKTLYLGNNTLMPTSSYMAIHDRARRARFSKFTSKKIHFAMKEEFSKEKKRSSEEDRILKKYVLEGRLNGLELSEKISKSMLYNLSTLAKERSEFKHKNDINTKQHAQMVSDRTIVRDFPDDLLKAVAVDPSYHLNGPWKFTLQPHVYFRLLEHCPNRDIRWLLWKSNVNRGSVGGERELATSLHVEEIRFLKADIAKLLGYNSCVDMSMETKMAGSKQAVDQMFESLLERAKPAQDEELEVLLEYANERGFKTDRLELWDIPYWRRKHRISLYNYEEEKFKEYFPLNKVLDGLFELSENLFNIVIKARTGVTTWHKDVRFYDIFESHSSAPIASFYLDPYARSDDKLRVQNPGWMIGMQSKSQVTDSKPLASLIFNFEPPKGEFQSHLTFEEVRSLFQKFGHALQHLLTRTYYSEVAGSSNVEWDAVEVCSNVLPHWLYNKKVIDSITSHRDSGDTLPQSMFQTLCDTQKHMAGYDLCREMYLSALDLELYSSKDFWMDIVKRLWPKYRSFEYHIKYDAHPCSFMQIFTDEWGAAYYSHLWARMIAADVYSAFHEVRDNDQQIRDVGKRFRDTFLALGGSEHPGQVFREFRGRDPSPKALLKSLGIKKVNESI</sequence>
<dbReference type="AlphaFoldDB" id="A0A6J2XGP3"/>
<keyword evidence="5 7" id="KW-0862">Zinc</keyword>
<protein>
    <submittedName>
        <fullName evidence="10">Probable cytosolic oligopeptidase A</fullName>
    </submittedName>
</protein>
<comment type="similarity">
    <text evidence="1 7">Belongs to the peptidase M3 family.</text>
</comment>
<dbReference type="InterPro" id="IPR024079">
    <property type="entry name" value="MetalloPept_cat_dom_sf"/>
</dbReference>
<dbReference type="GO" id="GO:0006508">
    <property type="term" value="P:proteolysis"/>
    <property type="evidence" value="ECO:0007669"/>
    <property type="project" value="UniProtKB-KW"/>
</dbReference>
<dbReference type="FunFam" id="1.10.1370.40:FF:000008">
    <property type="entry name" value="Oligopeptidase, putative"/>
    <property type="match status" value="1"/>
</dbReference>
<evidence type="ECO:0000256" key="2">
    <source>
        <dbReference type="ARBA" id="ARBA00022670"/>
    </source>
</evidence>
<dbReference type="PANTHER" id="PTHR11804">
    <property type="entry name" value="PROTEASE M3 THIMET OLIGOPEPTIDASE-RELATED"/>
    <property type="match status" value="1"/>
</dbReference>
<keyword evidence="3 7" id="KW-0479">Metal-binding</keyword>
<organism evidence="9 10">
    <name type="scientific">Sitophilus oryzae</name>
    <name type="common">Rice weevil</name>
    <name type="synonym">Curculio oryzae</name>
    <dbReference type="NCBI Taxonomy" id="7048"/>
    <lineage>
        <taxon>Eukaryota</taxon>
        <taxon>Metazoa</taxon>
        <taxon>Ecdysozoa</taxon>
        <taxon>Arthropoda</taxon>
        <taxon>Hexapoda</taxon>
        <taxon>Insecta</taxon>
        <taxon>Pterygota</taxon>
        <taxon>Neoptera</taxon>
        <taxon>Endopterygota</taxon>
        <taxon>Coleoptera</taxon>
        <taxon>Polyphaga</taxon>
        <taxon>Cucujiformia</taxon>
        <taxon>Curculionidae</taxon>
        <taxon>Dryophthorinae</taxon>
        <taxon>Sitophilus</taxon>
    </lineage>
</organism>
<reference evidence="10" key="1">
    <citation type="submission" date="2025-08" db="UniProtKB">
        <authorList>
            <consortium name="RefSeq"/>
        </authorList>
    </citation>
    <scope>IDENTIFICATION</scope>
    <source>
        <tissue evidence="10">Gonads</tissue>
    </source>
</reference>
<dbReference type="Proteomes" id="UP000504635">
    <property type="component" value="Unplaced"/>
</dbReference>
<evidence type="ECO:0000313" key="10">
    <source>
        <dbReference type="RefSeq" id="XP_030750447.1"/>
    </source>
</evidence>
<evidence type="ECO:0000259" key="8">
    <source>
        <dbReference type="Pfam" id="PF01432"/>
    </source>
</evidence>
<dbReference type="GO" id="GO:0004222">
    <property type="term" value="F:metalloendopeptidase activity"/>
    <property type="evidence" value="ECO:0007669"/>
    <property type="project" value="InterPro"/>
</dbReference>
<dbReference type="GeneID" id="115878177"/>
<evidence type="ECO:0000313" key="9">
    <source>
        <dbReference type="Proteomes" id="UP000504635"/>
    </source>
</evidence>
<dbReference type="PANTHER" id="PTHR11804:SF83">
    <property type="entry name" value="LD37516P"/>
    <property type="match status" value="1"/>
</dbReference>
<dbReference type="RefSeq" id="XP_030750447.1">
    <property type="nucleotide sequence ID" value="XM_030894587.1"/>
</dbReference>
<dbReference type="InParanoid" id="A0A6J2XGP3"/>
<dbReference type="KEGG" id="soy:115878177"/>
<keyword evidence="6 7" id="KW-0482">Metalloprotease</keyword>
<evidence type="ECO:0000256" key="3">
    <source>
        <dbReference type="ARBA" id="ARBA00022723"/>
    </source>
</evidence>
<dbReference type="FunFam" id="1.10.1370.40:FF:000011">
    <property type="entry name" value="Putative cytosolic oligopeptidase A-like Protein"/>
    <property type="match status" value="1"/>
</dbReference>
<dbReference type="OrthoDB" id="534666at2759"/>
<dbReference type="Gene3D" id="3.40.390.10">
    <property type="entry name" value="Collagenase (Catalytic Domain)"/>
    <property type="match status" value="1"/>
</dbReference>
<accession>A0A6J2XGP3</accession>
<keyword evidence="9" id="KW-1185">Reference proteome</keyword>